<dbReference type="InterPro" id="IPR016164">
    <property type="entry name" value="FAD-linked_Oxase-like_C"/>
</dbReference>
<dbReference type="PANTHER" id="PTHR42934">
    <property type="entry name" value="GLYCOLATE OXIDASE SUBUNIT GLCD"/>
    <property type="match status" value="1"/>
</dbReference>
<dbReference type="InterPro" id="IPR016166">
    <property type="entry name" value="FAD-bd_PCMH"/>
</dbReference>
<protein>
    <submittedName>
        <fullName evidence="6">FAD-binding oxidoreductase</fullName>
    </submittedName>
</protein>
<keyword evidence="3" id="KW-0274">FAD</keyword>
<dbReference type="InterPro" id="IPR016169">
    <property type="entry name" value="FAD-bd_PCMH_sub2"/>
</dbReference>
<evidence type="ECO:0000313" key="6">
    <source>
        <dbReference type="EMBL" id="MFD2757676.1"/>
    </source>
</evidence>
<dbReference type="InterPro" id="IPR006094">
    <property type="entry name" value="Oxid_FAD_bind_N"/>
</dbReference>
<comment type="caution">
    <text evidence="6">The sequence shown here is derived from an EMBL/GenBank/DDBJ whole genome shotgun (WGS) entry which is preliminary data.</text>
</comment>
<accession>A0ABW5UVU1</accession>
<dbReference type="Pfam" id="PF01565">
    <property type="entry name" value="FAD_binding_4"/>
    <property type="match status" value="1"/>
</dbReference>
<evidence type="ECO:0000256" key="2">
    <source>
        <dbReference type="ARBA" id="ARBA00022630"/>
    </source>
</evidence>
<dbReference type="InterPro" id="IPR051914">
    <property type="entry name" value="FAD-linked_OxidoTrans_Type4"/>
</dbReference>
<evidence type="ECO:0000259" key="5">
    <source>
        <dbReference type="PROSITE" id="PS51387"/>
    </source>
</evidence>
<dbReference type="EMBL" id="JBHUNE010000003">
    <property type="protein sequence ID" value="MFD2757676.1"/>
    <property type="molecule type" value="Genomic_DNA"/>
</dbReference>
<evidence type="ECO:0000256" key="4">
    <source>
        <dbReference type="ARBA" id="ARBA00023002"/>
    </source>
</evidence>
<evidence type="ECO:0000256" key="3">
    <source>
        <dbReference type="ARBA" id="ARBA00022827"/>
    </source>
</evidence>
<dbReference type="RefSeq" id="WP_019618331.1">
    <property type="nucleotide sequence ID" value="NZ_JBHUNE010000003.1"/>
</dbReference>
<dbReference type="SUPFAM" id="SSF56176">
    <property type="entry name" value="FAD-binding/transporter-associated domain-like"/>
    <property type="match status" value="1"/>
</dbReference>
<dbReference type="InterPro" id="IPR004113">
    <property type="entry name" value="FAD-bd_oxidored_4_C"/>
</dbReference>
<dbReference type="Gene3D" id="3.30.465.10">
    <property type="match status" value="1"/>
</dbReference>
<dbReference type="PROSITE" id="PS51387">
    <property type="entry name" value="FAD_PCMH"/>
    <property type="match status" value="1"/>
</dbReference>
<sequence>MTSEVLERLRERLGDRVTTDPEVLETLRTDRSGTLAAGIPLALVDARSIDDVRETCRIASATGTPIVPRGAGSGLAGAAAAGVGEIVLSTASMRRILEVRADDQLCVVEPGILNGELNAELARHGLWWPPDPASKDFSSVGGNIAMNAGGLLCAKYGVTREAVLALKVVLASGELIEVGHRTVKGVTGYDLCALMIGSEGTLGVIVEATLKLRPAVTGEVPTIGAYFATVRDAAAASAAVTAACIRPAIMELLDRNMLIAVSEATGVDLASNGANYLLVQTDGADARGEAERILDLVRPLATVAELTLDPESAATLVDVRRRGFPALEARGAVLVEDCAVPRSRMPEMFERVEQIAAKYDVFIACPSHAGDGNLHPTFVFDGTTDAVPDEIWAAAGEIFEAALELGGTLSGEHGIGLLKRRWLGDELGDVQLELQRQIKRVFDPQGILNPGKMFPQ</sequence>
<dbReference type="InterPro" id="IPR036318">
    <property type="entry name" value="FAD-bd_PCMH-like_sf"/>
</dbReference>
<dbReference type="SUPFAM" id="SSF55103">
    <property type="entry name" value="FAD-linked oxidases, C-terminal domain"/>
    <property type="match status" value="1"/>
</dbReference>
<keyword evidence="2" id="KW-0285">Flavoprotein</keyword>
<dbReference type="Gene3D" id="3.30.70.2740">
    <property type="match status" value="1"/>
</dbReference>
<keyword evidence="4" id="KW-0560">Oxidoreductase</keyword>
<dbReference type="PANTHER" id="PTHR42934:SF2">
    <property type="entry name" value="GLYCOLATE OXIDASE SUBUNIT GLCD"/>
    <property type="match status" value="1"/>
</dbReference>
<organism evidence="6 7">
    <name type="scientific">Gulosibacter faecalis</name>
    <dbReference type="NCBI Taxonomy" id="272240"/>
    <lineage>
        <taxon>Bacteria</taxon>
        <taxon>Bacillati</taxon>
        <taxon>Actinomycetota</taxon>
        <taxon>Actinomycetes</taxon>
        <taxon>Micrococcales</taxon>
        <taxon>Microbacteriaceae</taxon>
        <taxon>Gulosibacter</taxon>
    </lineage>
</organism>
<dbReference type="Gene3D" id="1.10.45.10">
    <property type="entry name" value="Vanillyl-alcohol Oxidase, Chain A, domain 4"/>
    <property type="match status" value="1"/>
</dbReference>
<proteinExistence type="predicted"/>
<dbReference type="Proteomes" id="UP001597492">
    <property type="component" value="Unassembled WGS sequence"/>
</dbReference>
<keyword evidence="7" id="KW-1185">Reference proteome</keyword>
<evidence type="ECO:0000256" key="1">
    <source>
        <dbReference type="ARBA" id="ARBA00001974"/>
    </source>
</evidence>
<feature type="domain" description="FAD-binding PCMH-type" evidence="5">
    <location>
        <begin position="36"/>
        <end position="215"/>
    </location>
</feature>
<comment type="cofactor">
    <cofactor evidence="1">
        <name>FAD</name>
        <dbReference type="ChEBI" id="CHEBI:57692"/>
    </cofactor>
</comment>
<gene>
    <name evidence="6" type="ORF">ACFSW7_04685</name>
</gene>
<dbReference type="InterPro" id="IPR016171">
    <property type="entry name" value="Vanillyl_alc_oxidase_C-sub2"/>
</dbReference>
<reference evidence="7" key="1">
    <citation type="journal article" date="2019" name="Int. J. Syst. Evol. Microbiol.">
        <title>The Global Catalogue of Microorganisms (GCM) 10K type strain sequencing project: providing services to taxonomists for standard genome sequencing and annotation.</title>
        <authorList>
            <consortium name="The Broad Institute Genomics Platform"/>
            <consortium name="The Broad Institute Genome Sequencing Center for Infectious Disease"/>
            <person name="Wu L."/>
            <person name="Ma J."/>
        </authorList>
    </citation>
    <scope>NUCLEOTIDE SEQUENCE [LARGE SCALE GENOMIC DNA]</scope>
    <source>
        <strain evidence="7">TISTR 1514</strain>
    </source>
</reference>
<dbReference type="Pfam" id="PF02913">
    <property type="entry name" value="FAD-oxidase_C"/>
    <property type="match status" value="1"/>
</dbReference>
<evidence type="ECO:0000313" key="7">
    <source>
        <dbReference type="Proteomes" id="UP001597492"/>
    </source>
</evidence>
<name>A0ABW5UVU1_9MICO</name>